<sequence>MDFYNFMTPIFDPASVTRLNERTDYERWLLEAVYALVEDDLFPSWPDGVIYKLDNPTAEFIGHGRMNAIIGDWRPSFLKAGAPLVFVSTFKLLDMLIEWILEENGISSTFRFQQKLQHLSSEPVFPQLISSRTWLKERLIGLYRLLEPLRGTIIHDRHFIATDGSIRVASSRRGVIGETIEISAANLRRLARVVVSTLKYIDDSWHLDEFREKLLRHDLDELEGLHGLPSLEQRQPFHVCVRVYTTNPNPLLVDIAAIQADLTAHYFNNDCSFDLRVLLVREVGVVDAFLFPWAVFSGANTNWTLNINAEQYRAAIPNDIRPEDLRHV</sequence>
<dbReference type="AlphaFoldDB" id="A0A918DVM2"/>
<dbReference type="RefSeq" id="WP_229722004.1">
    <property type="nucleotide sequence ID" value="NZ_BMLT01000010.1"/>
</dbReference>
<dbReference type="EMBL" id="BMLT01000010">
    <property type="protein sequence ID" value="GGO86270.1"/>
    <property type="molecule type" value="Genomic_DNA"/>
</dbReference>
<gene>
    <name evidence="1" type="ORF">GCM10011348_36740</name>
</gene>
<keyword evidence="2" id="KW-1185">Reference proteome</keyword>
<organism evidence="1 2">
    <name type="scientific">Marinobacterium nitratireducens</name>
    <dbReference type="NCBI Taxonomy" id="518897"/>
    <lineage>
        <taxon>Bacteria</taxon>
        <taxon>Pseudomonadati</taxon>
        <taxon>Pseudomonadota</taxon>
        <taxon>Gammaproteobacteria</taxon>
        <taxon>Oceanospirillales</taxon>
        <taxon>Oceanospirillaceae</taxon>
        <taxon>Marinobacterium</taxon>
    </lineage>
</organism>
<protein>
    <submittedName>
        <fullName evidence="1">Uncharacterized protein</fullName>
    </submittedName>
</protein>
<name>A0A918DVM2_9GAMM</name>
<proteinExistence type="predicted"/>
<evidence type="ECO:0000313" key="2">
    <source>
        <dbReference type="Proteomes" id="UP000599578"/>
    </source>
</evidence>
<reference evidence="1 2" key="1">
    <citation type="journal article" date="2014" name="Int. J. Syst. Evol. Microbiol.">
        <title>Complete genome sequence of Corynebacterium casei LMG S-19264T (=DSM 44701T), isolated from a smear-ripened cheese.</title>
        <authorList>
            <consortium name="US DOE Joint Genome Institute (JGI-PGF)"/>
            <person name="Walter F."/>
            <person name="Albersmeier A."/>
            <person name="Kalinowski J."/>
            <person name="Ruckert C."/>
        </authorList>
    </citation>
    <scope>NUCLEOTIDE SEQUENCE [LARGE SCALE GENOMIC DNA]</scope>
    <source>
        <strain evidence="1 2">CGMCC 1.7286</strain>
    </source>
</reference>
<comment type="caution">
    <text evidence="1">The sequence shown here is derived from an EMBL/GenBank/DDBJ whole genome shotgun (WGS) entry which is preliminary data.</text>
</comment>
<evidence type="ECO:0000313" key="1">
    <source>
        <dbReference type="EMBL" id="GGO86270.1"/>
    </source>
</evidence>
<accession>A0A918DVM2</accession>
<dbReference type="Proteomes" id="UP000599578">
    <property type="component" value="Unassembled WGS sequence"/>
</dbReference>